<keyword evidence="2" id="KW-1185">Reference proteome</keyword>
<accession>A0ABS5ZCT6</accession>
<sequence length="112" mass="12628">MVGSNKPYITMVKKILADGSACQKCIDVQQRLETSGFIDLINEVVEAYETDPFSPGMIKAAELGVTQAPFFIVEDPNEGTQVYTVYFKLVQEVLKPRRKQLEEDPRGYIPKL</sequence>
<comment type="caution">
    <text evidence="1">The sequence shown here is derived from an EMBL/GenBank/DDBJ whole genome shotgun (WGS) entry which is preliminary data.</text>
</comment>
<evidence type="ECO:0000313" key="2">
    <source>
        <dbReference type="Proteomes" id="UP000690515"/>
    </source>
</evidence>
<evidence type="ECO:0008006" key="3">
    <source>
        <dbReference type="Google" id="ProtNLM"/>
    </source>
</evidence>
<protein>
    <recommendedName>
        <fullName evidence="3">Thioredoxin-like fold domain-containing protein</fullName>
    </recommendedName>
</protein>
<dbReference type="EMBL" id="JAGSOY010000010">
    <property type="protein sequence ID" value="MBU2710742.1"/>
    <property type="molecule type" value="Genomic_DNA"/>
</dbReference>
<gene>
    <name evidence="1" type="ORF">KCG35_06705</name>
</gene>
<dbReference type="RefSeq" id="WP_215818909.1">
    <property type="nucleotide sequence ID" value="NZ_JAGSOY010000010.1"/>
</dbReference>
<proteinExistence type="predicted"/>
<evidence type="ECO:0000313" key="1">
    <source>
        <dbReference type="EMBL" id="MBU2710742.1"/>
    </source>
</evidence>
<organism evidence="1 2">
    <name type="scientific">Zooshikella harenae</name>
    <dbReference type="NCBI Taxonomy" id="2827238"/>
    <lineage>
        <taxon>Bacteria</taxon>
        <taxon>Pseudomonadati</taxon>
        <taxon>Pseudomonadota</taxon>
        <taxon>Gammaproteobacteria</taxon>
        <taxon>Oceanospirillales</taxon>
        <taxon>Zooshikellaceae</taxon>
        <taxon>Zooshikella</taxon>
    </lineage>
</organism>
<reference evidence="1 2" key="1">
    <citation type="submission" date="2021-04" db="EMBL/GenBank/DDBJ databases">
        <authorList>
            <person name="Pira H."/>
            <person name="Risdian C."/>
            <person name="Wink J."/>
        </authorList>
    </citation>
    <scope>NUCLEOTIDE SEQUENCE [LARGE SCALE GENOMIC DNA]</scope>
    <source>
        <strain evidence="1 2">WH53</strain>
    </source>
</reference>
<name>A0ABS5ZCT6_9GAMM</name>
<dbReference type="Proteomes" id="UP000690515">
    <property type="component" value="Unassembled WGS sequence"/>
</dbReference>